<organism evidence="1 2">
    <name type="scientific">Ovis ammon polii x Ovis aries</name>
    <dbReference type="NCBI Taxonomy" id="2918886"/>
    <lineage>
        <taxon>Eukaryota</taxon>
        <taxon>Metazoa</taxon>
        <taxon>Chordata</taxon>
        <taxon>Craniata</taxon>
        <taxon>Vertebrata</taxon>
        <taxon>Euteleostomi</taxon>
        <taxon>Mammalia</taxon>
        <taxon>Eutheria</taxon>
        <taxon>Laurasiatheria</taxon>
        <taxon>Artiodactyla</taxon>
        <taxon>Ruminantia</taxon>
        <taxon>Pecora</taxon>
        <taxon>Bovidae</taxon>
        <taxon>Caprinae</taxon>
        <taxon>Ovis</taxon>
    </lineage>
</organism>
<dbReference type="EMBL" id="CM043051">
    <property type="protein sequence ID" value="KAI4555441.1"/>
    <property type="molecule type" value="Genomic_DNA"/>
</dbReference>
<accession>A0ACB9U2L5</accession>
<evidence type="ECO:0000313" key="1">
    <source>
        <dbReference type="EMBL" id="KAI4555441.1"/>
    </source>
</evidence>
<evidence type="ECO:0000313" key="2">
    <source>
        <dbReference type="Proteomes" id="UP001057279"/>
    </source>
</evidence>
<proteinExistence type="predicted"/>
<comment type="caution">
    <text evidence="1">The sequence shown here is derived from an EMBL/GenBank/DDBJ whole genome shotgun (WGS) entry which is preliminary data.</text>
</comment>
<dbReference type="Proteomes" id="UP001057279">
    <property type="component" value="Linkage Group LG26"/>
</dbReference>
<protein>
    <submittedName>
        <fullName evidence="1">Uncharacterized protein</fullName>
    </submittedName>
</protein>
<gene>
    <name evidence="1" type="ORF">MJG53_019131</name>
</gene>
<keyword evidence="2" id="KW-1185">Reference proteome</keyword>
<sequence length="206" mass="22065">MQLQSRGYGDREAGKEPQGSTLAPRPLRESKTAALPAPLASRRGSWPLEKEQHDGGCEVQIVSRDPGLAARLPCHSSISAVAWDWAGTCRKFEKEGIEPRLCRCSRETSLLSPGHLALDHKLAGLRQSVQDEPLNDRLSGTSKPGTGEALGKEGSTALSGAFSSAGPNTALTSSDPASEPEVDLDDVVRSLTELWLPSDYFQSKES</sequence>
<reference evidence="1" key="1">
    <citation type="submission" date="2022-03" db="EMBL/GenBank/DDBJ databases">
        <title>Genomic analyses of argali, domestic sheep and their hybrids provide insights into chromosomal evolution, heterosis and genetic basis of agronomic traits.</title>
        <authorList>
            <person name="Li M."/>
        </authorList>
    </citation>
    <scope>NUCLEOTIDE SEQUENCE</scope>
    <source>
        <strain evidence="1">F1 hybrid</strain>
    </source>
</reference>
<name>A0ACB9U2L5_9CETA</name>